<accession>A0A7W9TE20</accession>
<organism evidence="1 2">
    <name type="scientific">Streptomyces paradoxus</name>
    <dbReference type="NCBI Taxonomy" id="66375"/>
    <lineage>
        <taxon>Bacteria</taxon>
        <taxon>Bacillati</taxon>
        <taxon>Actinomycetota</taxon>
        <taxon>Actinomycetes</taxon>
        <taxon>Kitasatosporales</taxon>
        <taxon>Streptomycetaceae</taxon>
        <taxon>Streptomyces</taxon>
    </lineage>
</organism>
<proteinExistence type="predicted"/>
<evidence type="ECO:0008006" key="3">
    <source>
        <dbReference type="Google" id="ProtNLM"/>
    </source>
</evidence>
<keyword evidence="2" id="KW-1185">Reference proteome</keyword>
<comment type="caution">
    <text evidence="1">The sequence shown here is derived from an EMBL/GenBank/DDBJ whole genome shotgun (WGS) entry which is preliminary data.</text>
</comment>
<gene>
    <name evidence="1" type="ORF">HNR57_003658</name>
</gene>
<dbReference type="AlphaFoldDB" id="A0A7W9TE20"/>
<protein>
    <recommendedName>
        <fullName evidence="3">Integrase</fullName>
    </recommendedName>
</protein>
<evidence type="ECO:0000313" key="1">
    <source>
        <dbReference type="EMBL" id="MBB6077732.1"/>
    </source>
</evidence>
<dbReference type="Proteomes" id="UP000591537">
    <property type="component" value="Unassembled WGS sequence"/>
</dbReference>
<sequence length="36" mass="4048">MSLLTLRVYAHLMPSSRQRTRKAVAAVFEGAYAPVR</sequence>
<reference evidence="1 2" key="1">
    <citation type="submission" date="2020-08" db="EMBL/GenBank/DDBJ databases">
        <title>Genomic Encyclopedia of Type Strains, Phase IV (KMG-IV): sequencing the most valuable type-strain genomes for metagenomic binning, comparative biology and taxonomic classification.</title>
        <authorList>
            <person name="Goeker M."/>
        </authorList>
    </citation>
    <scope>NUCLEOTIDE SEQUENCE [LARGE SCALE GENOMIC DNA]</scope>
    <source>
        <strain evidence="1 2">DSM 43350</strain>
    </source>
</reference>
<evidence type="ECO:0000313" key="2">
    <source>
        <dbReference type="Proteomes" id="UP000591537"/>
    </source>
</evidence>
<name>A0A7W9TE20_9ACTN</name>
<dbReference type="EMBL" id="JACHGV010000005">
    <property type="protein sequence ID" value="MBB6077732.1"/>
    <property type="molecule type" value="Genomic_DNA"/>
</dbReference>